<name>A0A2T2P439_CORCC</name>
<protein>
    <submittedName>
        <fullName evidence="1">Uncharacterized protein</fullName>
    </submittedName>
</protein>
<evidence type="ECO:0000313" key="2">
    <source>
        <dbReference type="Proteomes" id="UP000240883"/>
    </source>
</evidence>
<evidence type="ECO:0000313" key="1">
    <source>
        <dbReference type="EMBL" id="PSN72450.1"/>
    </source>
</evidence>
<dbReference type="Proteomes" id="UP000240883">
    <property type="component" value="Unassembled WGS sequence"/>
</dbReference>
<dbReference type="AlphaFoldDB" id="A0A2T2P439"/>
<sequence>MTYTTFLGLLHGLDGYIDEISSYTVNRRDTLFPALPLELREMIYEKVFYPLKNNYPTWWHTCTHGYRVHVAEPSFVVPSLLKVNQATWIDSGLYFVRNTEFQIMWQHSQRSLQRFLRAFPGNQGFESVRRLCYPLFYQQRRLEIGPQTFLNTPNAFLSFTLECPGLSELCIKFTISSLIKTKGMMFKMMQPHFVETTDGLESVHLFSLQDLIIMHDLEAIFDSKSLNKITIMVYPRIHLFALNSMASELVDCTSLMERLAQWLRDGFSERGRDVTIVIQEVNTQGLHWG</sequence>
<dbReference type="OrthoDB" id="3781081at2759"/>
<reference evidence="1 2" key="1">
    <citation type="journal article" date="2018" name="Front. Microbiol.">
        <title>Genome-Wide Analysis of Corynespora cassiicola Leaf Fall Disease Putative Effectors.</title>
        <authorList>
            <person name="Lopez D."/>
            <person name="Ribeiro S."/>
            <person name="Label P."/>
            <person name="Fumanal B."/>
            <person name="Venisse J.S."/>
            <person name="Kohler A."/>
            <person name="de Oliveira R.R."/>
            <person name="Labutti K."/>
            <person name="Lipzen A."/>
            <person name="Lail K."/>
            <person name="Bauer D."/>
            <person name="Ohm R.A."/>
            <person name="Barry K.W."/>
            <person name="Spatafora J."/>
            <person name="Grigoriev I.V."/>
            <person name="Martin F.M."/>
            <person name="Pujade-Renaud V."/>
        </authorList>
    </citation>
    <scope>NUCLEOTIDE SEQUENCE [LARGE SCALE GENOMIC DNA]</scope>
    <source>
        <strain evidence="1 2">Philippines</strain>
    </source>
</reference>
<organism evidence="1 2">
    <name type="scientific">Corynespora cassiicola Philippines</name>
    <dbReference type="NCBI Taxonomy" id="1448308"/>
    <lineage>
        <taxon>Eukaryota</taxon>
        <taxon>Fungi</taxon>
        <taxon>Dikarya</taxon>
        <taxon>Ascomycota</taxon>
        <taxon>Pezizomycotina</taxon>
        <taxon>Dothideomycetes</taxon>
        <taxon>Pleosporomycetidae</taxon>
        <taxon>Pleosporales</taxon>
        <taxon>Corynesporascaceae</taxon>
        <taxon>Corynespora</taxon>
    </lineage>
</organism>
<accession>A0A2T2P439</accession>
<dbReference type="EMBL" id="KZ678130">
    <property type="protein sequence ID" value="PSN72450.1"/>
    <property type="molecule type" value="Genomic_DNA"/>
</dbReference>
<gene>
    <name evidence="1" type="ORF">BS50DRAFT_583985</name>
</gene>
<keyword evidence="2" id="KW-1185">Reference proteome</keyword>
<proteinExistence type="predicted"/>